<dbReference type="EMBL" id="LVVY01000079">
    <property type="protein sequence ID" value="OAM77713.1"/>
    <property type="molecule type" value="Genomic_DNA"/>
</dbReference>
<organism evidence="1 2">
    <name type="scientific">Devosia elaeis</name>
    <dbReference type="NCBI Taxonomy" id="1770058"/>
    <lineage>
        <taxon>Bacteria</taxon>
        <taxon>Pseudomonadati</taxon>
        <taxon>Pseudomonadota</taxon>
        <taxon>Alphaproteobacteria</taxon>
        <taxon>Hyphomicrobiales</taxon>
        <taxon>Devosiaceae</taxon>
        <taxon>Devosia</taxon>
    </lineage>
</organism>
<protein>
    <submittedName>
        <fullName evidence="1">Uncharacterized protein</fullName>
    </submittedName>
</protein>
<comment type="caution">
    <text evidence="1">The sequence shown here is derived from an EMBL/GenBank/DDBJ whole genome shotgun (WGS) entry which is preliminary data.</text>
</comment>
<evidence type="ECO:0000313" key="1">
    <source>
        <dbReference type="EMBL" id="OAM77713.1"/>
    </source>
</evidence>
<proteinExistence type="predicted"/>
<name>A0A178HY14_9HYPH</name>
<evidence type="ECO:0000313" key="2">
    <source>
        <dbReference type="Proteomes" id="UP000078389"/>
    </source>
</evidence>
<dbReference type="STRING" id="1770058.A3840_08770"/>
<dbReference type="OrthoDB" id="1551260at2"/>
<dbReference type="AlphaFoldDB" id="A0A178HY14"/>
<dbReference type="Proteomes" id="UP000078389">
    <property type="component" value="Unassembled WGS sequence"/>
</dbReference>
<dbReference type="RefSeq" id="WP_067454979.1">
    <property type="nucleotide sequence ID" value="NZ_LVVY01000079.1"/>
</dbReference>
<accession>A0A178HY14</accession>
<gene>
    <name evidence="1" type="ORF">A3840_08770</name>
</gene>
<keyword evidence="2" id="KW-1185">Reference proteome</keyword>
<sequence>MSDIHPAPTEFTASEIEQDHILRFFHYAHLPPALKERSAPFAALARTLIDTTTRNPERTVALRKLLEAKDAAVRAAVSP</sequence>
<reference evidence="1 2" key="1">
    <citation type="submission" date="2016-03" db="EMBL/GenBank/DDBJ databases">
        <title>Genome sequencing of Devosia sp. S37.</title>
        <authorList>
            <person name="Mohd Nor M."/>
        </authorList>
    </citation>
    <scope>NUCLEOTIDE SEQUENCE [LARGE SCALE GENOMIC DNA]</scope>
    <source>
        <strain evidence="1 2">S37</strain>
    </source>
</reference>